<keyword evidence="2" id="KW-1185">Reference proteome</keyword>
<dbReference type="Gene3D" id="3.10.100.10">
    <property type="entry name" value="Mannose-Binding Protein A, subunit A"/>
    <property type="match status" value="1"/>
</dbReference>
<dbReference type="SMART" id="SM00034">
    <property type="entry name" value="CLECT"/>
    <property type="match status" value="1"/>
</dbReference>
<dbReference type="RefSeq" id="XP_013396107.1">
    <property type="nucleotide sequence ID" value="XM_013540653.1"/>
</dbReference>
<evidence type="ECO:0000259" key="1">
    <source>
        <dbReference type="PROSITE" id="PS50041"/>
    </source>
</evidence>
<protein>
    <submittedName>
        <fullName evidence="3">Perlucin-like protein</fullName>
    </submittedName>
</protein>
<dbReference type="SUPFAM" id="SSF56436">
    <property type="entry name" value="C-type lectin-like"/>
    <property type="match status" value="1"/>
</dbReference>
<dbReference type="AlphaFoldDB" id="A0A1S3ICZ8"/>
<reference evidence="3" key="1">
    <citation type="submission" date="2025-08" db="UniProtKB">
        <authorList>
            <consortium name="RefSeq"/>
        </authorList>
    </citation>
    <scope>IDENTIFICATION</scope>
    <source>
        <tissue evidence="3">Gonads</tissue>
    </source>
</reference>
<dbReference type="CDD" id="cd00037">
    <property type="entry name" value="CLECT"/>
    <property type="match status" value="1"/>
</dbReference>
<accession>A0A1S3ICZ8</accession>
<dbReference type="InterPro" id="IPR001304">
    <property type="entry name" value="C-type_lectin-like"/>
</dbReference>
<name>A0A1S3ICZ8_LINAN</name>
<dbReference type="InterPro" id="IPR016187">
    <property type="entry name" value="CTDL_fold"/>
</dbReference>
<evidence type="ECO:0000313" key="2">
    <source>
        <dbReference type="Proteomes" id="UP000085678"/>
    </source>
</evidence>
<sequence>MSCIEVFNEYNTTQFEKLDDYRDPFPEVRICGCVAVNVQYDESSDVICELSGAKVAEAELVERAGFQYYERDGYISSPILSSECPANFTQVNGTSSCYHLSDFATNWTESRAWCQRSGADLVVFESAEEYQAVRAVFEVPKAWIGLRDTVGNSSWRWVRTEETPAFTNWNIGEPNFLNERCVEMIIQGTWNNLAYKNIDQYKETRPLLYCYKLKLINLTMPYWKLH</sequence>
<dbReference type="PROSITE" id="PS50041">
    <property type="entry name" value="C_TYPE_LECTIN_2"/>
    <property type="match status" value="1"/>
</dbReference>
<dbReference type="OrthoDB" id="2142683at2759"/>
<gene>
    <name evidence="3" type="primary">LOC106163139</name>
</gene>
<dbReference type="GeneID" id="106163139"/>
<dbReference type="Pfam" id="PF00059">
    <property type="entry name" value="Lectin_C"/>
    <property type="match status" value="1"/>
</dbReference>
<dbReference type="PANTHER" id="PTHR22803">
    <property type="entry name" value="MANNOSE, PHOSPHOLIPASE, LECTIN RECEPTOR RELATED"/>
    <property type="match status" value="1"/>
</dbReference>
<dbReference type="InParanoid" id="A0A1S3ICZ8"/>
<dbReference type="InterPro" id="IPR016186">
    <property type="entry name" value="C-type_lectin-like/link_sf"/>
</dbReference>
<feature type="domain" description="C-type lectin" evidence="1">
    <location>
        <begin position="93"/>
        <end position="192"/>
    </location>
</feature>
<proteinExistence type="predicted"/>
<dbReference type="KEGG" id="lak:106163139"/>
<dbReference type="InterPro" id="IPR050111">
    <property type="entry name" value="C-type_lectin/snaclec_domain"/>
</dbReference>
<organism evidence="2 3">
    <name type="scientific">Lingula anatina</name>
    <name type="common">Brachiopod</name>
    <name type="synonym">Lingula unguis</name>
    <dbReference type="NCBI Taxonomy" id="7574"/>
    <lineage>
        <taxon>Eukaryota</taxon>
        <taxon>Metazoa</taxon>
        <taxon>Spiralia</taxon>
        <taxon>Lophotrochozoa</taxon>
        <taxon>Brachiopoda</taxon>
        <taxon>Linguliformea</taxon>
        <taxon>Lingulata</taxon>
        <taxon>Lingulida</taxon>
        <taxon>Linguloidea</taxon>
        <taxon>Lingulidae</taxon>
        <taxon>Lingula</taxon>
    </lineage>
</organism>
<evidence type="ECO:0000313" key="3">
    <source>
        <dbReference type="RefSeq" id="XP_013396107.1"/>
    </source>
</evidence>
<dbReference type="Proteomes" id="UP000085678">
    <property type="component" value="Unplaced"/>
</dbReference>